<reference evidence="2" key="1">
    <citation type="journal article" date="2019" name="Sci. Rep.">
        <title>Draft genome of Tanacetum cinerariifolium, the natural source of mosquito coil.</title>
        <authorList>
            <person name="Yamashiro T."/>
            <person name="Shiraishi A."/>
            <person name="Satake H."/>
            <person name="Nakayama K."/>
        </authorList>
    </citation>
    <scope>NUCLEOTIDE SEQUENCE</scope>
</reference>
<dbReference type="AlphaFoldDB" id="A0A699JV39"/>
<proteinExistence type="predicted"/>
<protein>
    <recommendedName>
        <fullName evidence="3">Retrovirus-related Pol polyprotein from transposon TNT 1-94</fullName>
    </recommendedName>
</protein>
<feature type="region of interest" description="Disordered" evidence="1">
    <location>
        <begin position="75"/>
        <end position="94"/>
    </location>
</feature>
<feature type="compositionally biased region" description="Polar residues" evidence="1">
    <location>
        <begin position="156"/>
        <end position="167"/>
    </location>
</feature>
<evidence type="ECO:0000256" key="1">
    <source>
        <dbReference type="SAM" id="MobiDB-lite"/>
    </source>
</evidence>
<name>A0A699JV39_TANCI</name>
<feature type="region of interest" description="Disordered" evidence="1">
    <location>
        <begin position="156"/>
        <end position="178"/>
    </location>
</feature>
<accession>A0A699JV39</accession>
<feature type="non-terminal residue" evidence="2">
    <location>
        <position position="224"/>
    </location>
</feature>
<evidence type="ECO:0000313" key="2">
    <source>
        <dbReference type="EMBL" id="GFA60161.1"/>
    </source>
</evidence>
<gene>
    <name evidence="2" type="ORF">Tci_632133</name>
</gene>
<evidence type="ECO:0008006" key="3">
    <source>
        <dbReference type="Google" id="ProtNLM"/>
    </source>
</evidence>
<sequence length="224" mass="25585">MAAIEGPQTLEYRGGQLNAARTLEVENFTNWKKRFMCHIIGIEPQFENIHKNGPFIPMIAGQRKPEGQWTADERKDFQNSSDDEEDTKSSHEFLDDLEEEYQARAILAKSKRFFKNGTQRFSSANATDQSECHKYGKKGQFTRDCWSKSSFSSYQSPIQPKTLSPSQHKPKLRPTKDFEAKYNKVKDKLALLSSSSSASKASMVKNKGLIVEAHEWHEEEVSSD</sequence>
<organism evidence="2">
    <name type="scientific">Tanacetum cinerariifolium</name>
    <name type="common">Dalmatian daisy</name>
    <name type="synonym">Chrysanthemum cinerariifolium</name>
    <dbReference type="NCBI Taxonomy" id="118510"/>
    <lineage>
        <taxon>Eukaryota</taxon>
        <taxon>Viridiplantae</taxon>
        <taxon>Streptophyta</taxon>
        <taxon>Embryophyta</taxon>
        <taxon>Tracheophyta</taxon>
        <taxon>Spermatophyta</taxon>
        <taxon>Magnoliopsida</taxon>
        <taxon>eudicotyledons</taxon>
        <taxon>Gunneridae</taxon>
        <taxon>Pentapetalae</taxon>
        <taxon>asterids</taxon>
        <taxon>campanulids</taxon>
        <taxon>Asterales</taxon>
        <taxon>Asteraceae</taxon>
        <taxon>Asteroideae</taxon>
        <taxon>Anthemideae</taxon>
        <taxon>Anthemidinae</taxon>
        <taxon>Tanacetum</taxon>
    </lineage>
</organism>
<dbReference type="EMBL" id="BKCJ010453114">
    <property type="protein sequence ID" value="GFA60161.1"/>
    <property type="molecule type" value="Genomic_DNA"/>
</dbReference>
<comment type="caution">
    <text evidence="2">The sequence shown here is derived from an EMBL/GenBank/DDBJ whole genome shotgun (WGS) entry which is preliminary data.</text>
</comment>